<dbReference type="OrthoDB" id="6783237at2759"/>
<organism evidence="1 2">
    <name type="scientific">Bombyx mandarina</name>
    <name type="common">Wild silk moth</name>
    <name type="synonym">Wild silkworm</name>
    <dbReference type="NCBI Taxonomy" id="7092"/>
    <lineage>
        <taxon>Eukaryota</taxon>
        <taxon>Metazoa</taxon>
        <taxon>Ecdysozoa</taxon>
        <taxon>Arthropoda</taxon>
        <taxon>Hexapoda</taxon>
        <taxon>Insecta</taxon>
        <taxon>Pterygota</taxon>
        <taxon>Neoptera</taxon>
        <taxon>Endopterygota</taxon>
        <taxon>Lepidoptera</taxon>
        <taxon>Glossata</taxon>
        <taxon>Ditrysia</taxon>
        <taxon>Bombycoidea</taxon>
        <taxon>Bombycidae</taxon>
        <taxon>Bombycinae</taxon>
        <taxon>Bombyx</taxon>
    </lineage>
</organism>
<evidence type="ECO:0000313" key="1">
    <source>
        <dbReference type="Proteomes" id="UP000504629"/>
    </source>
</evidence>
<dbReference type="KEGG" id="bman:114251777"/>
<accession>A0A6J2KIS2</accession>
<reference evidence="2" key="1">
    <citation type="submission" date="2025-08" db="UniProtKB">
        <authorList>
            <consortium name="RefSeq"/>
        </authorList>
    </citation>
    <scope>IDENTIFICATION</scope>
    <source>
        <tissue evidence="2">Silk gland</tissue>
    </source>
</reference>
<dbReference type="GeneID" id="114251777"/>
<protein>
    <submittedName>
        <fullName evidence="2">Uncharacterized protein LOC114251777</fullName>
    </submittedName>
</protein>
<dbReference type="Proteomes" id="UP000504629">
    <property type="component" value="Unplaced"/>
</dbReference>
<proteinExistence type="predicted"/>
<evidence type="ECO:0000313" key="2">
    <source>
        <dbReference type="RefSeq" id="XP_028041960.1"/>
    </source>
</evidence>
<gene>
    <name evidence="2" type="primary">LOC114251777</name>
</gene>
<dbReference type="AlphaFoldDB" id="A0A6J2KIS2"/>
<dbReference type="RefSeq" id="XP_028041960.1">
    <property type="nucleotide sequence ID" value="XM_028186159.1"/>
</dbReference>
<name>A0A6J2KIS2_BOMMA</name>
<sequence>MATNGLCGYVDIKMMIAPWFAWDEECTAEYYGMDLLNDANWLSYHPVPAVLTTQWSRKLELAETQVAKSCVFRYDGSHRRGLLITHENSYSKLEAIGTIDFDRYAPVVVYPDNNNEILRPMGMWVDCDPYITNHMTGAHAAQPNTVMMSATPALTSQSLSTEVIEPRRLYVLYSRLDTSSPEMTAIKVTDIQLPDPLSLDSIIRAAKNYLLYPALSAVMGFISGGPTGASHLVSQAVKDLVPTQHLDVVKDVLDKTKTMVAEGGAAGDQ</sequence>
<keyword evidence="1" id="KW-1185">Reference proteome</keyword>